<dbReference type="InterPro" id="IPR008881">
    <property type="entry name" value="Trigger_fac_ribosome-bd_bac"/>
</dbReference>
<dbReference type="EC" id="5.2.1.8" evidence="4"/>
<dbReference type="OrthoDB" id="9767721at2"/>
<dbReference type="GO" id="GO:0043022">
    <property type="term" value="F:ribosome binding"/>
    <property type="evidence" value="ECO:0007669"/>
    <property type="project" value="TreeGrafter"/>
</dbReference>
<evidence type="ECO:0000256" key="5">
    <source>
        <dbReference type="ARBA" id="ARBA00016902"/>
    </source>
</evidence>
<dbReference type="PANTHER" id="PTHR30560">
    <property type="entry name" value="TRIGGER FACTOR CHAPERONE AND PEPTIDYL-PROLYL CIS/TRANS ISOMERASE"/>
    <property type="match status" value="1"/>
</dbReference>
<dbReference type="PANTHER" id="PTHR30560:SF3">
    <property type="entry name" value="TRIGGER FACTOR-LIKE PROTEIN TIG, CHLOROPLASTIC"/>
    <property type="match status" value="1"/>
</dbReference>
<keyword evidence="13" id="KW-1185">Reference proteome</keyword>
<dbReference type="GO" id="GO:0051083">
    <property type="term" value="P:'de novo' cotranslational protein folding"/>
    <property type="evidence" value="ECO:0007669"/>
    <property type="project" value="TreeGrafter"/>
</dbReference>
<evidence type="ECO:0000256" key="4">
    <source>
        <dbReference type="ARBA" id="ARBA00013194"/>
    </source>
</evidence>
<organism evidence="12 13">
    <name type="scientific">Avrilella dinanensis</name>
    <dbReference type="NCBI Taxonomy" id="2008672"/>
    <lineage>
        <taxon>Bacteria</taxon>
        <taxon>Pseudomonadati</taxon>
        <taxon>Bacteroidota</taxon>
        <taxon>Flavobacteriia</taxon>
        <taxon>Flavobacteriales</taxon>
        <taxon>Flavobacteriaceae</taxon>
        <taxon>Avrilella</taxon>
    </lineage>
</organism>
<comment type="caution">
    <text evidence="12">The sequence shown here is derived from an EMBL/GenBank/DDBJ whole genome shotgun (WGS) entry which is preliminary data.</text>
</comment>
<dbReference type="Proteomes" id="UP000231960">
    <property type="component" value="Unassembled WGS sequence"/>
</dbReference>
<proteinExistence type="inferred from homology"/>
<evidence type="ECO:0000256" key="2">
    <source>
        <dbReference type="ARBA" id="ARBA00004496"/>
    </source>
</evidence>
<comment type="catalytic activity">
    <reaction evidence="1">
        <text>[protein]-peptidylproline (omega=180) = [protein]-peptidylproline (omega=0)</text>
        <dbReference type="Rhea" id="RHEA:16237"/>
        <dbReference type="Rhea" id="RHEA-COMP:10747"/>
        <dbReference type="Rhea" id="RHEA-COMP:10748"/>
        <dbReference type="ChEBI" id="CHEBI:83833"/>
        <dbReference type="ChEBI" id="CHEBI:83834"/>
        <dbReference type="EC" id="5.2.1.8"/>
    </reaction>
</comment>
<feature type="domain" description="Trigger factor C-terminal" evidence="11">
    <location>
        <begin position="269"/>
        <end position="373"/>
    </location>
</feature>
<comment type="similarity">
    <text evidence="3">Belongs to the FKBP-type PPIase family. Tig subfamily.</text>
</comment>
<dbReference type="Pfam" id="PF05697">
    <property type="entry name" value="Trigger_N"/>
    <property type="match status" value="1"/>
</dbReference>
<dbReference type="NCBIfam" id="TIGR00115">
    <property type="entry name" value="tig"/>
    <property type="match status" value="1"/>
</dbReference>
<dbReference type="Pfam" id="PF05698">
    <property type="entry name" value="Trigger_C"/>
    <property type="match status" value="1"/>
</dbReference>
<dbReference type="InterPro" id="IPR036611">
    <property type="entry name" value="Trigger_fac_ribosome-bd_sf"/>
</dbReference>
<evidence type="ECO:0000256" key="9">
    <source>
        <dbReference type="ARBA" id="ARBA00029986"/>
    </source>
</evidence>
<evidence type="ECO:0000313" key="13">
    <source>
        <dbReference type="Proteomes" id="UP000231960"/>
    </source>
</evidence>
<dbReference type="SUPFAM" id="SSF102735">
    <property type="entry name" value="Trigger factor ribosome-binding domain"/>
    <property type="match status" value="1"/>
</dbReference>
<dbReference type="GO" id="GO:0043335">
    <property type="term" value="P:protein unfolding"/>
    <property type="evidence" value="ECO:0007669"/>
    <property type="project" value="TreeGrafter"/>
</dbReference>
<dbReference type="InterPro" id="IPR037041">
    <property type="entry name" value="Trigger_fac_C_sf"/>
</dbReference>
<gene>
    <name evidence="12" type="primary">tig</name>
    <name evidence="12" type="ORF">CDL10_11090</name>
</gene>
<dbReference type="GO" id="GO:0005737">
    <property type="term" value="C:cytoplasm"/>
    <property type="evidence" value="ECO:0007669"/>
    <property type="project" value="UniProtKB-SubCell"/>
</dbReference>
<dbReference type="PIRSF" id="PIRSF003095">
    <property type="entry name" value="Trigger_factor"/>
    <property type="match status" value="1"/>
</dbReference>
<accession>A0A2M9R2C1</accession>
<feature type="domain" description="Trigger factor ribosome-binding bacterial" evidence="10">
    <location>
        <begin position="1"/>
        <end position="143"/>
    </location>
</feature>
<evidence type="ECO:0000256" key="1">
    <source>
        <dbReference type="ARBA" id="ARBA00000971"/>
    </source>
</evidence>
<evidence type="ECO:0000256" key="7">
    <source>
        <dbReference type="ARBA" id="ARBA00023186"/>
    </source>
</evidence>
<dbReference type="AlphaFoldDB" id="A0A2M9R2C1"/>
<keyword evidence="6" id="KW-0697">Rotamase</keyword>
<dbReference type="InterPro" id="IPR027304">
    <property type="entry name" value="Trigger_fact/SurA_dom_sf"/>
</dbReference>
<dbReference type="GO" id="GO:0044183">
    <property type="term" value="F:protein folding chaperone"/>
    <property type="evidence" value="ECO:0007669"/>
    <property type="project" value="TreeGrafter"/>
</dbReference>
<dbReference type="InterPro" id="IPR008880">
    <property type="entry name" value="Trigger_fac_C"/>
</dbReference>
<keyword evidence="7" id="KW-0143">Chaperone</keyword>
<dbReference type="Gene3D" id="3.30.70.1050">
    <property type="entry name" value="Trigger factor ribosome-binding domain"/>
    <property type="match status" value="1"/>
</dbReference>
<protein>
    <recommendedName>
        <fullName evidence="5">Trigger factor</fullName>
        <ecNumber evidence="4">5.2.1.8</ecNumber>
    </recommendedName>
    <alternativeName>
        <fullName evidence="9">PPIase</fullName>
    </alternativeName>
</protein>
<evidence type="ECO:0000313" key="12">
    <source>
        <dbReference type="EMBL" id="PJR03004.1"/>
    </source>
</evidence>
<evidence type="ECO:0000259" key="11">
    <source>
        <dbReference type="Pfam" id="PF05698"/>
    </source>
</evidence>
<sequence>MNITKNNVDALNAIVTIDVTRDDFQNNVEEVLKNYKKNASIPGFRKGQVPMSLIKKQYETAVMIDEINKLLQEKLSEYIQEEKLDILGNPLPVAKDIDWNSDTFSFDFELGLAPEFDVDLSAKNDIVRYEIEADEEMLNEQVEYIQKQYGKEVHKENVDEDDDITVKVSNEEENIENTYTFNVSEIRTKTNQKKFIGKKTGDTVKISTKGLFKDDHKLMEMLNVDHDKVHGLEIDVDCTVEDIVNREKAELNQEFFDRLFGEGKVTSEAELKEKIKDDAEKQFAQQADHKFTNDVVEFLVANTKVDLPETFLKKWLQTVGETKLDEQQAEEEYNKSENGLKYQLIEGKLIKDNELQVTIEEIKNHAADLIKQQLAQFGQADIAEDEVNNIVGRVLTNQEETQRISEQIMNEKMLKLFSDNVKAKAKKVTYKDFVKEVYGE</sequence>
<dbReference type="Gene3D" id="1.10.3120.10">
    <property type="entry name" value="Trigger factor, C-terminal domain"/>
    <property type="match status" value="1"/>
</dbReference>
<dbReference type="RefSeq" id="WP_100678743.1">
    <property type="nucleotide sequence ID" value="NZ_NIPO01000003.1"/>
</dbReference>
<dbReference type="GO" id="GO:0003755">
    <property type="term" value="F:peptidyl-prolyl cis-trans isomerase activity"/>
    <property type="evidence" value="ECO:0007669"/>
    <property type="project" value="UniProtKB-KW"/>
</dbReference>
<evidence type="ECO:0000259" key="10">
    <source>
        <dbReference type="Pfam" id="PF05697"/>
    </source>
</evidence>
<dbReference type="InterPro" id="IPR005215">
    <property type="entry name" value="Trig_fac"/>
</dbReference>
<keyword evidence="8" id="KW-0413">Isomerase</keyword>
<comment type="subcellular location">
    <subcellularLocation>
        <location evidence="2">Cytoplasm</location>
    </subcellularLocation>
</comment>
<reference evidence="12 13" key="1">
    <citation type="submission" date="2017-06" db="EMBL/GenBank/DDBJ databases">
        <title>Description of Avrilella dinanensis gen. nov. sp. nov.</title>
        <authorList>
            <person name="Leyer C."/>
            <person name="Sassi M."/>
            <person name="Minet J."/>
            <person name="Kayal S."/>
            <person name="Cattoir V."/>
        </authorList>
    </citation>
    <scope>NUCLEOTIDE SEQUENCE [LARGE SCALE GENOMIC DNA]</scope>
    <source>
        <strain evidence="12 13">UR159</strain>
    </source>
</reference>
<dbReference type="EMBL" id="NIPO01000003">
    <property type="protein sequence ID" value="PJR03004.1"/>
    <property type="molecule type" value="Genomic_DNA"/>
</dbReference>
<dbReference type="SUPFAM" id="SSF109998">
    <property type="entry name" value="Triger factor/SurA peptide-binding domain-like"/>
    <property type="match status" value="1"/>
</dbReference>
<name>A0A2M9R2C1_9FLAO</name>
<evidence type="ECO:0000256" key="6">
    <source>
        <dbReference type="ARBA" id="ARBA00023110"/>
    </source>
</evidence>
<evidence type="ECO:0000256" key="3">
    <source>
        <dbReference type="ARBA" id="ARBA00005464"/>
    </source>
</evidence>
<evidence type="ECO:0000256" key="8">
    <source>
        <dbReference type="ARBA" id="ARBA00023235"/>
    </source>
</evidence>
<dbReference type="GO" id="GO:0015031">
    <property type="term" value="P:protein transport"/>
    <property type="evidence" value="ECO:0007669"/>
    <property type="project" value="InterPro"/>
</dbReference>